<evidence type="ECO:0000256" key="6">
    <source>
        <dbReference type="SAM" id="MobiDB-lite"/>
    </source>
</evidence>
<keyword evidence="2 5" id="KW-0853">WD repeat</keyword>
<feature type="compositionally biased region" description="Acidic residues" evidence="6">
    <location>
        <begin position="411"/>
        <end position="428"/>
    </location>
</feature>
<evidence type="ECO:0000256" key="2">
    <source>
        <dbReference type="ARBA" id="ARBA00022574"/>
    </source>
</evidence>
<dbReference type="InterPro" id="IPR015943">
    <property type="entry name" value="WD40/YVTN_repeat-like_dom_sf"/>
</dbReference>
<dbReference type="PROSITE" id="PS00678">
    <property type="entry name" value="WD_REPEATS_1"/>
    <property type="match status" value="2"/>
</dbReference>
<sequence>MNLELVDPFELHSELPEVIEAKLEDGDVAVCAFNRRGNLLAGGCTDGKVLIWDFDTHGVSRTFEGHTKSVTAIAWTRSSRRLFSASADGTLLVWEVLTGNRLAQVDLGVPVHLAVLHPRNRDLCLACVQAQGAPGAIYLQHLRKPEQRTSLLPAETADDAASSANAKRGAAVACFDQTGERVLMATARGVVHVASVPGGELLATVQVPGGAAVKSISMGRNGRTFIVLSADRTVRLYMLDRVLEGATSPLRELQDVINRVQWTHASLTSGSEHVIASSASQTEQQLYVWDLHGHLTKTLEGPKDGATSFVCHPSRPILACCSRSGALYLWSKLYSENWSAFAPDFKELEENEEYEEREDEFDNVEVTHDKKVEDDKKLIDIVTRERSEVAHVPDADDDDEELLFIPTHPEPDEEGDEGGGGGEGDEADSSVKANKRKPATEGGKPVKRAA</sequence>
<dbReference type="InterPro" id="IPR036322">
    <property type="entry name" value="WD40_repeat_dom_sf"/>
</dbReference>
<dbReference type="AlphaFoldDB" id="A0A7S0EQ37"/>
<feature type="repeat" description="WD" evidence="5">
    <location>
        <begin position="63"/>
        <end position="104"/>
    </location>
</feature>
<dbReference type="Pfam" id="PF00400">
    <property type="entry name" value="WD40"/>
    <property type="match status" value="3"/>
</dbReference>
<evidence type="ECO:0000256" key="1">
    <source>
        <dbReference type="ARBA" id="ARBA00004123"/>
    </source>
</evidence>
<name>A0A7S0EQ37_9EUKA</name>
<reference evidence="7" key="1">
    <citation type="submission" date="2021-01" db="EMBL/GenBank/DDBJ databases">
        <authorList>
            <person name="Corre E."/>
            <person name="Pelletier E."/>
            <person name="Niang G."/>
            <person name="Scheremetjew M."/>
            <person name="Finn R."/>
            <person name="Kale V."/>
            <person name="Holt S."/>
            <person name="Cochrane G."/>
            <person name="Meng A."/>
            <person name="Brown T."/>
            <person name="Cohen L."/>
        </authorList>
    </citation>
    <scope>NUCLEOTIDE SEQUENCE</scope>
    <source>
        <strain evidence="7">CCMP1374</strain>
    </source>
</reference>
<accession>A0A7S0EQ37</accession>
<evidence type="ECO:0000313" key="7">
    <source>
        <dbReference type="EMBL" id="CAD8490733.1"/>
    </source>
</evidence>
<feature type="region of interest" description="Disordered" evidence="6">
    <location>
        <begin position="385"/>
        <end position="450"/>
    </location>
</feature>
<keyword evidence="3" id="KW-0677">Repeat</keyword>
<dbReference type="InterPro" id="IPR019775">
    <property type="entry name" value="WD40_repeat_CS"/>
</dbReference>
<evidence type="ECO:0000256" key="5">
    <source>
        <dbReference type="PROSITE-ProRule" id="PRU00221"/>
    </source>
</evidence>
<dbReference type="SMART" id="SM00320">
    <property type="entry name" value="WD40"/>
    <property type="match status" value="5"/>
</dbReference>
<dbReference type="EMBL" id="HBEP01020138">
    <property type="protein sequence ID" value="CAD8490733.1"/>
    <property type="molecule type" value="Transcribed_RNA"/>
</dbReference>
<dbReference type="GO" id="GO:0048188">
    <property type="term" value="C:Set1C/COMPASS complex"/>
    <property type="evidence" value="ECO:0007669"/>
    <property type="project" value="InterPro"/>
</dbReference>
<dbReference type="PROSITE" id="PS50082">
    <property type="entry name" value="WD_REPEATS_2"/>
    <property type="match status" value="2"/>
</dbReference>
<dbReference type="InterPro" id="IPR037850">
    <property type="entry name" value="RBBP5/Swd1"/>
</dbReference>
<dbReference type="PANTHER" id="PTHR44040:SF1">
    <property type="entry name" value="RETINOBLASTOMA-BINDING PROTEIN 5"/>
    <property type="match status" value="1"/>
</dbReference>
<organism evidence="7">
    <name type="scientific">Phaeocystis antarctica</name>
    <dbReference type="NCBI Taxonomy" id="33657"/>
    <lineage>
        <taxon>Eukaryota</taxon>
        <taxon>Haptista</taxon>
        <taxon>Haptophyta</taxon>
        <taxon>Prymnesiophyceae</taxon>
        <taxon>Phaeocystales</taxon>
        <taxon>Phaeocystaceae</taxon>
        <taxon>Phaeocystis</taxon>
    </lineage>
</organism>
<dbReference type="PROSITE" id="PS50294">
    <property type="entry name" value="WD_REPEATS_REGION"/>
    <property type="match status" value="1"/>
</dbReference>
<dbReference type="PANTHER" id="PTHR44040">
    <property type="entry name" value="RETINOBLASTOMA-BINDING PROTEIN 5"/>
    <property type="match status" value="1"/>
</dbReference>
<feature type="repeat" description="WD" evidence="5">
    <location>
        <begin position="21"/>
        <end position="62"/>
    </location>
</feature>
<evidence type="ECO:0000256" key="4">
    <source>
        <dbReference type="ARBA" id="ARBA00023242"/>
    </source>
</evidence>
<comment type="subcellular location">
    <subcellularLocation>
        <location evidence="1">Nucleus</location>
    </subcellularLocation>
</comment>
<protein>
    <recommendedName>
        <fullName evidence="8">Anaphase-promoting complex subunit 4 WD40 domain-containing protein</fullName>
    </recommendedName>
</protein>
<dbReference type="SUPFAM" id="SSF50978">
    <property type="entry name" value="WD40 repeat-like"/>
    <property type="match status" value="1"/>
</dbReference>
<dbReference type="Gene3D" id="2.130.10.10">
    <property type="entry name" value="YVTN repeat-like/Quinoprotein amine dehydrogenase"/>
    <property type="match status" value="2"/>
</dbReference>
<feature type="compositionally biased region" description="Basic and acidic residues" evidence="6">
    <location>
        <begin position="385"/>
        <end position="394"/>
    </location>
</feature>
<dbReference type="InterPro" id="IPR001680">
    <property type="entry name" value="WD40_rpt"/>
</dbReference>
<gene>
    <name evidence="7" type="ORF">PANT1444_LOCUS11316</name>
</gene>
<evidence type="ECO:0000256" key="3">
    <source>
        <dbReference type="ARBA" id="ARBA00022737"/>
    </source>
</evidence>
<evidence type="ECO:0008006" key="8">
    <source>
        <dbReference type="Google" id="ProtNLM"/>
    </source>
</evidence>
<keyword evidence="4" id="KW-0539">Nucleus</keyword>
<proteinExistence type="predicted"/>